<gene>
    <name evidence="6" type="ORF">IEO70_06290</name>
</gene>
<dbReference type="InterPro" id="IPR016163">
    <property type="entry name" value="Ald_DH_C"/>
</dbReference>
<dbReference type="Pfam" id="PF00171">
    <property type="entry name" value="Aldedh"/>
    <property type="match status" value="1"/>
</dbReference>
<dbReference type="FunFam" id="3.40.605.10:FF:000007">
    <property type="entry name" value="NAD/NADP-dependent betaine aldehyde dehydrogenase"/>
    <property type="match status" value="1"/>
</dbReference>
<dbReference type="FunFam" id="3.40.605.10:FF:000026">
    <property type="entry name" value="Aldehyde dehydrogenase, putative"/>
    <property type="match status" value="1"/>
</dbReference>
<protein>
    <submittedName>
        <fullName evidence="6">Aldehyde dehydrogenase</fullName>
    </submittedName>
</protein>
<dbReference type="Gene3D" id="3.40.605.10">
    <property type="entry name" value="Aldehyde Dehydrogenase, Chain A, domain 1"/>
    <property type="match status" value="1"/>
</dbReference>
<dbReference type="InterPro" id="IPR029510">
    <property type="entry name" value="Ald_DH_CS_GLU"/>
</dbReference>
<feature type="domain" description="Aldehyde dehydrogenase" evidence="5">
    <location>
        <begin position="18"/>
        <end position="487"/>
    </location>
</feature>
<dbReference type="FunFam" id="3.40.309.10:FF:000012">
    <property type="entry name" value="Betaine aldehyde dehydrogenase"/>
    <property type="match status" value="1"/>
</dbReference>
<proteinExistence type="inferred from homology"/>
<dbReference type="Proteomes" id="UP000602076">
    <property type="component" value="Unassembled WGS sequence"/>
</dbReference>
<keyword evidence="2 4" id="KW-0560">Oxidoreductase</keyword>
<organism evidence="6 7">
    <name type="scientific">Peribacillus faecalis</name>
    <dbReference type="NCBI Taxonomy" id="2772559"/>
    <lineage>
        <taxon>Bacteria</taxon>
        <taxon>Bacillati</taxon>
        <taxon>Bacillota</taxon>
        <taxon>Bacilli</taxon>
        <taxon>Bacillales</taxon>
        <taxon>Bacillaceae</taxon>
        <taxon>Peribacillus</taxon>
    </lineage>
</organism>
<comment type="similarity">
    <text evidence="1 4">Belongs to the aldehyde dehydrogenase family.</text>
</comment>
<dbReference type="AlphaFoldDB" id="A0A927CYD6"/>
<reference evidence="6" key="1">
    <citation type="submission" date="2020-09" db="EMBL/GenBank/DDBJ databases">
        <title>Bacillus faecalis sp. nov., a moderately halophilic bacterium isolated from cow faeces.</title>
        <authorList>
            <person name="Jiang L."/>
            <person name="Lee J."/>
        </authorList>
    </citation>
    <scope>NUCLEOTIDE SEQUENCE</scope>
    <source>
        <strain evidence="6">AGMB 02131</strain>
    </source>
</reference>
<accession>A0A927CYD6</accession>
<dbReference type="InterPro" id="IPR016161">
    <property type="entry name" value="Ald_DH/histidinol_DH"/>
</dbReference>
<feature type="active site" evidence="3">
    <location>
        <position position="260"/>
    </location>
</feature>
<evidence type="ECO:0000259" key="5">
    <source>
        <dbReference type="Pfam" id="PF00171"/>
    </source>
</evidence>
<dbReference type="EMBL" id="JACXSI010000012">
    <property type="protein sequence ID" value="MBD3107970.1"/>
    <property type="molecule type" value="Genomic_DNA"/>
</dbReference>
<evidence type="ECO:0000256" key="1">
    <source>
        <dbReference type="ARBA" id="ARBA00009986"/>
    </source>
</evidence>
<dbReference type="PANTHER" id="PTHR11699">
    <property type="entry name" value="ALDEHYDE DEHYDROGENASE-RELATED"/>
    <property type="match status" value="1"/>
</dbReference>
<evidence type="ECO:0000256" key="4">
    <source>
        <dbReference type="RuleBase" id="RU003345"/>
    </source>
</evidence>
<dbReference type="RefSeq" id="WP_190997512.1">
    <property type="nucleotide sequence ID" value="NZ_JACXSI010000012.1"/>
</dbReference>
<dbReference type="InterPro" id="IPR015590">
    <property type="entry name" value="Aldehyde_DH_dom"/>
</dbReference>
<name>A0A927CYD6_9BACI</name>
<sequence length="505" mass="53932">MSTDVQVQVFAQFINGEWVPGSSGELIDVINPATSEVVAKVAKGSAEDVERAVSNAREVFESGVWSKKTQAERAQVMLQFAGKIRQHAQELIYLEGISTGATLRKLGGADIGQMVLCLHQTANMSLKYNFVETLPVVEAYGANRSQLVREPLGVVGAITPFNFPLVLAMWKIAPAIAMGNSIVVKPASDTPLGTLKLAQLAVEAGLPPGVLNVVTGPGSEVGSALVTHPEVDKIAFTGSTEVGKNIMAQSAGTLKKVTLELGGKAPCIVLPDADLELAIPGILLGVFFHSGQVCEASTRLLVHESIYDVVVQQLAETSKKIKLGNPLNPATGMGPVISESQMEKVLGYIQSGIDEGARLVCGGKRASGPEVDNGYFIEPTIFADVTNDMKIAREEIFGPVLAVIKYSTEEEAIQIANDTIYGLSGGVWSRDVNKANEIATKIKAGTVWINDWHVFRNDAPFGGYKQSGIGRELGIQVFNEYTELKNITTSLTAENNQRPALGLIF</sequence>
<keyword evidence="7" id="KW-1185">Reference proteome</keyword>
<comment type="caution">
    <text evidence="6">The sequence shown here is derived from an EMBL/GenBank/DDBJ whole genome shotgun (WGS) entry which is preliminary data.</text>
</comment>
<evidence type="ECO:0000256" key="3">
    <source>
        <dbReference type="PROSITE-ProRule" id="PRU10007"/>
    </source>
</evidence>
<dbReference type="GO" id="GO:0016620">
    <property type="term" value="F:oxidoreductase activity, acting on the aldehyde or oxo group of donors, NAD or NADP as acceptor"/>
    <property type="evidence" value="ECO:0007669"/>
    <property type="project" value="InterPro"/>
</dbReference>
<dbReference type="Gene3D" id="3.40.309.10">
    <property type="entry name" value="Aldehyde Dehydrogenase, Chain A, domain 2"/>
    <property type="match status" value="1"/>
</dbReference>
<dbReference type="SUPFAM" id="SSF53720">
    <property type="entry name" value="ALDH-like"/>
    <property type="match status" value="1"/>
</dbReference>
<evidence type="ECO:0000256" key="2">
    <source>
        <dbReference type="ARBA" id="ARBA00023002"/>
    </source>
</evidence>
<evidence type="ECO:0000313" key="6">
    <source>
        <dbReference type="EMBL" id="MBD3107970.1"/>
    </source>
</evidence>
<evidence type="ECO:0000313" key="7">
    <source>
        <dbReference type="Proteomes" id="UP000602076"/>
    </source>
</evidence>
<dbReference type="PROSITE" id="PS00687">
    <property type="entry name" value="ALDEHYDE_DEHYDR_GLU"/>
    <property type="match status" value="1"/>
</dbReference>
<dbReference type="InterPro" id="IPR016162">
    <property type="entry name" value="Ald_DH_N"/>
</dbReference>